<proteinExistence type="predicted"/>
<reference evidence="1 2" key="1">
    <citation type="journal article" date="2019" name="Commun. Biol.">
        <title>The bagworm genome reveals a unique fibroin gene that provides high tensile strength.</title>
        <authorList>
            <person name="Kono N."/>
            <person name="Nakamura H."/>
            <person name="Ohtoshi R."/>
            <person name="Tomita M."/>
            <person name="Numata K."/>
            <person name="Arakawa K."/>
        </authorList>
    </citation>
    <scope>NUCLEOTIDE SEQUENCE [LARGE SCALE GENOMIC DNA]</scope>
</reference>
<dbReference type="EMBL" id="BGZK01000600">
    <property type="protein sequence ID" value="GBP52312.1"/>
    <property type="molecule type" value="Genomic_DNA"/>
</dbReference>
<dbReference type="OrthoDB" id="10017160at2759"/>
<name>A0A4C1WP61_EUMVA</name>
<dbReference type="AlphaFoldDB" id="A0A4C1WP61"/>
<gene>
    <name evidence="1" type="ORF">EVAR_38458_1</name>
</gene>
<dbReference type="InterPro" id="IPR036397">
    <property type="entry name" value="RNaseH_sf"/>
</dbReference>
<evidence type="ECO:0000313" key="2">
    <source>
        <dbReference type="Proteomes" id="UP000299102"/>
    </source>
</evidence>
<evidence type="ECO:0000313" key="1">
    <source>
        <dbReference type="EMBL" id="GBP52312.1"/>
    </source>
</evidence>
<evidence type="ECO:0008006" key="3">
    <source>
        <dbReference type="Google" id="ProtNLM"/>
    </source>
</evidence>
<comment type="caution">
    <text evidence="1">The sequence shown here is derived from an EMBL/GenBank/DDBJ whole genome shotgun (WGS) entry which is preliminary data.</text>
</comment>
<organism evidence="1 2">
    <name type="scientific">Eumeta variegata</name>
    <name type="common">Bagworm moth</name>
    <name type="synonym">Eumeta japonica</name>
    <dbReference type="NCBI Taxonomy" id="151549"/>
    <lineage>
        <taxon>Eukaryota</taxon>
        <taxon>Metazoa</taxon>
        <taxon>Ecdysozoa</taxon>
        <taxon>Arthropoda</taxon>
        <taxon>Hexapoda</taxon>
        <taxon>Insecta</taxon>
        <taxon>Pterygota</taxon>
        <taxon>Neoptera</taxon>
        <taxon>Endopterygota</taxon>
        <taxon>Lepidoptera</taxon>
        <taxon>Glossata</taxon>
        <taxon>Ditrysia</taxon>
        <taxon>Tineoidea</taxon>
        <taxon>Psychidae</taxon>
        <taxon>Oiketicinae</taxon>
        <taxon>Eumeta</taxon>
    </lineage>
</organism>
<protein>
    <recommendedName>
        <fullName evidence="3">Mariner Mos1 transposase</fullName>
    </recommendedName>
</protein>
<accession>A0A4C1WP61</accession>
<sequence>MKHQARRLFIADLQNSSAVVSISVTNFVMIGPSTAVNSKNIDTVRHMIETDMFVIYHEIEASLGISSKIDRYIWCNAMLTRFKERASNLVWDIATDDETLVYCYDFKTKQKSTVWVYQNEPKPTKAVLERSASKKMELDTWYCCFG</sequence>
<dbReference type="Proteomes" id="UP000299102">
    <property type="component" value="Unassembled WGS sequence"/>
</dbReference>
<dbReference type="GO" id="GO:0003676">
    <property type="term" value="F:nucleic acid binding"/>
    <property type="evidence" value="ECO:0007669"/>
    <property type="project" value="InterPro"/>
</dbReference>
<keyword evidence="2" id="KW-1185">Reference proteome</keyword>
<dbReference type="Gene3D" id="3.30.420.10">
    <property type="entry name" value="Ribonuclease H-like superfamily/Ribonuclease H"/>
    <property type="match status" value="1"/>
</dbReference>